<dbReference type="HOGENOM" id="CLU_3283602_0_0_11"/>
<comment type="caution">
    <text evidence="1">The sequence shown here is derived from an EMBL/GenBank/DDBJ whole genome shotgun (WGS) entry which is preliminary data.</text>
</comment>
<reference evidence="1" key="1">
    <citation type="submission" date="2007-04" db="EMBL/GenBank/DDBJ databases">
        <authorList>
            <person name="Fulton L."/>
            <person name="Clifton S."/>
            <person name="Fulton B."/>
            <person name="Xu J."/>
            <person name="Minx P."/>
            <person name="Pepin K.H."/>
            <person name="Johnson M."/>
            <person name="Thiruvilangam P."/>
            <person name="Bhonagiri V."/>
            <person name="Nash W.E."/>
            <person name="Mardis E.R."/>
            <person name="Wilson R.K."/>
        </authorList>
    </citation>
    <scope>NUCLEOTIDE SEQUENCE [LARGE SCALE GENOMIC DNA]</scope>
    <source>
        <strain evidence="1">ATCC 17982</strain>
    </source>
</reference>
<evidence type="ECO:0000313" key="2">
    <source>
        <dbReference type="Proteomes" id="UP000003553"/>
    </source>
</evidence>
<reference evidence="1" key="2">
    <citation type="submission" date="2015-05" db="EMBL/GenBank/DDBJ databases">
        <title>Draft genome sequence of Actinomyces odontolyticus (ATCC 17982).</title>
        <authorList>
            <person name="Sudarsanam P."/>
            <person name="Ley R."/>
            <person name="Guruge J."/>
            <person name="Turnbaugh P.J."/>
            <person name="Mahowald M."/>
            <person name="Liep D."/>
            <person name="Gordon J."/>
        </authorList>
    </citation>
    <scope>NUCLEOTIDE SEQUENCE</scope>
    <source>
        <strain evidence="1">ATCC 17982</strain>
    </source>
</reference>
<proteinExistence type="predicted"/>
<dbReference type="AlphaFoldDB" id="A7BEJ5"/>
<organism evidence="1 2">
    <name type="scientific">Schaalia dentiphila ATCC 17982</name>
    <dbReference type="NCBI Taxonomy" id="411466"/>
    <lineage>
        <taxon>Bacteria</taxon>
        <taxon>Bacillati</taxon>
        <taxon>Actinomycetota</taxon>
        <taxon>Actinomycetes</taxon>
        <taxon>Actinomycetales</taxon>
        <taxon>Actinomycetaceae</taxon>
        <taxon>Schaalia</taxon>
        <taxon>Schaalia dentiphila</taxon>
    </lineage>
</organism>
<sequence length="40" mass="4590">MRQFHRIPRVEGDSVSRTLAVWAVVSPVSIGYMKTLVHEH</sequence>
<evidence type="ECO:0000313" key="1">
    <source>
        <dbReference type="EMBL" id="EDN81620.1"/>
    </source>
</evidence>
<keyword evidence="2" id="KW-1185">Reference proteome</keyword>
<dbReference type="eggNOG" id="ENOG5030MMS">
    <property type="taxonomic scope" value="Bacteria"/>
</dbReference>
<name>A7BEJ5_9ACTO</name>
<gene>
    <name evidence="1" type="ORF">ACTODO_02098</name>
</gene>
<accession>A7BEJ5</accession>
<dbReference type="EMBL" id="AAYI02000004">
    <property type="protein sequence ID" value="EDN81620.1"/>
    <property type="molecule type" value="Genomic_DNA"/>
</dbReference>
<protein>
    <submittedName>
        <fullName evidence="1">Uncharacterized protein</fullName>
    </submittedName>
</protein>
<dbReference type="Proteomes" id="UP000003553">
    <property type="component" value="Unassembled WGS sequence"/>
</dbReference>